<dbReference type="RefSeq" id="WP_041849259.1">
    <property type="nucleotide sequence ID" value="NZ_KL503803.1"/>
</dbReference>
<dbReference type="CDD" id="cd02440">
    <property type="entry name" value="AdoMet_MTases"/>
    <property type="match status" value="1"/>
</dbReference>
<comment type="catalytic activity">
    <reaction evidence="5">
        <text>a 3-demethylubiquinol + S-adenosyl-L-methionine = a ubiquinol + S-adenosyl-L-homocysteine + H(+)</text>
        <dbReference type="Rhea" id="RHEA:44380"/>
        <dbReference type="Rhea" id="RHEA-COMP:9566"/>
        <dbReference type="Rhea" id="RHEA-COMP:10914"/>
        <dbReference type="ChEBI" id="CHEBI:15378"/>
        <dbReference type="ChEBI" id="CHEBI:17976"/>
        <dbReference type="ChEBI" id="CHEBI:57856"/>
        <dbReference type="ChEBI" id="CHEBI:59789"/>
        <dbReference type="ChEBI" id="CHEBI:84422"/>
        <dbReference type="EC" id="2.1.1.64"/>
    </reaction>
</comment>
<comment type="function">
    <text evidence="5">O-methyltransferase that catalyzes the 2 O-methylation steps in the ubiquinone biosynthetic pathway.</text>
</comment>
<comment type="catalytic activity">
    <reaction evidence="5">
        <text>a 3-(all-trans-polyprenyl)benzene-1,2-diol + S-adenosyl-L-methionine = a 2-methoxy-6-(all-trans-polyprenyl)phenol + S-adenosyl-L-homocysteine + H(+)</text>
        <dbReference type="Rhea" id="RHEA:31411"/>
        <dbReference type="Rhea" id="RHEA-COMP:9550"/>
        <dbReference type="Rhea" id="RHEA-COMP:9551"/>
        <dbReference type="ChEBI" id="CHEBI:15378"/>
        <dbReference type="ChEBI" id="CHEBI:57856"/>
        <dbReference type="ChEBI" id="CHEBI:59789"/>
        <dbReference type="ChEBI" id="CHEBI:62729"/>
        <dbReference type="ChEBI" id="CHEBI:62731"/>
        <dbReference type="EC" id="2.1.1.222"/>
    </reaction>
</comment>
<gene>
    <name evidence="5" type="primary">ubiG</name>
    <name evidence="6" type="ORF">H710_00483</name>
</gene>
<dbReference type="GO" id="GO:0032259">
    <property type="term" value="P:methylation"/>
    <property type="evidence" value="ECO:0007669"/>
    <property type="project" value="UniProtKB-KW"/>
</dbReference>
<dbReference type="InterPro" id="IPR029063">
    <property type="entry name" value="SAM-dependent_MTases_sf"/>
</dbReference>
<protein>
    <recommendedName>
        <fullName evidence="5">Ubiquinone biosynthesis O-methyltransferase</fullName>
    </recommendedName>
    <alternativeName>
        <fullName evidence="5">2-polyprenyl-6-hydroxyphenol methylase</fullName>
        <ecNumber evidence="5">2.1.1.222</ecNumber>
    </alternativeName>
    <alternativeName>
        <fullName evidence="5">3-demethylubiquinone 3-O-methyltransferase</fullName>
        <ecNumber evidence="5">2.1.1.64</ecNumber>
    </alternativeName>
</protein>
<sequence>MINKTRTTVDQSEIDHFSRIAAEWWNPQGKFRPLHKFNPTRLAYIKEKICLAFDRNPFSLAPFDGLKILDIGCGGGLLCEPMARLGATIIGADAAQNNIEVAKIHATQSGLSIDYRATTAEKLADEGEKFDIILNMEIVEHVADVDLFISATAKMLKPQGLMFIATLNRTWKSWGLAIVGAEYILRWLPKGTHDYKKFLKPQELKKLLLTNSLKVIDELGITYNPLNDSWNRSKDMDVNYVLLVKRISIDDCNK</sequence>
<evidence type="ECO:0000256" key="4">
    <source>
        <dbReference type="ARBA" id="ARBA00022691"/>
    </source>
</evidence>
<dbReference type="HAMAP" id="MF_00472">
    <property type="entry name" value="UbiG"/>
    <property type="match status" value="1"/>
</dbReference>
<dbReference type="Proteomes" id="UP000031740">
    <property type="component" value="Unassembled WGS sequence"/>
</dbReference>
<feature type="binding site" evidence="5">
    <location>
        <position position="72"/>
    </location>
    <ligand>
        <name>S-adenosyl-L-methionine</name>
        <dbReference type="ChEBI" id="CHEBI:59789"/>
    </ligand>
</feature>
<comment type="caution">
    <text evidence="6">The sequence shown here is derived from an EMBL/GenBank/DDBJ whole genome shotgun (WGS) entry which is preliminary data.</text>
</comment>
<dbReference type="UniPathway" id="UPA00232"/>
<dbReference type="EMBL" id="ASIV01000004">
    <property type="protein sequence ID" value="KEG19889.1"/>
    <property type="molecule type" value="Genomic_DNA"/>
</dbReference>
<dbReference type="EC" id="2.1.1.222" evidence="5"/>
<reference evidence="6 7" key="1">
    <citation type="submission" date="2013-04" db="EMBL/GenBank/DDBJ databases">
        <title>The Genome Sequence of Bartonella bacilliformis Ver097.</title>
        <authorList>
            <consortium name="The Broad Institute Genomics Platform"/>
            <consortium name="The Broad Institute Genome Sequencing Center for Infectious Disease"/>
            <person name="Feldgarden M."/>
            <person name="Kirby J."/>
            <person name="Birtles R."/>
            <person name="Dasch G."/>
            <person name="Hendrix L."/>
            <person name="Koehler J."/>
            <person name="Walker B."/>
            <person name="Young S.K."/>
            <person name="Zeng Q."/>
            <person name="Gargeya S."/>
            <person name="Fitzgerald M."/>
            <person name="Haas B."/>
            <person name="Abouelleil A."/>
            <person name="Allen A.W."/>
            <person name="Alvarado L."/>
            <person name="Arachchi H.M."/>
            <person name="Berlin A.M."/>
            <person name="Chapman S.B."/>
            <person name="Gainer-Dewar J."/>
            <person name="Goldberg J."/>
            <person name="Griggs A."/>
            <person name="Gujja S."/>
            <person name="Hansen M."/>
            <person name="Howarth C."/>
            <person name="Imamovic A."/>
            <person name="Ireland A."/>
            <person name="Larimer J."/>
            <person name="McCowan C."/>
            <person name="Murphy C."/>
            <person name="Pearson M."/>
            <person name="Poon T.W."/>
            <person name="Priest M."/>
            <person name="Roberts A."/>
            <person name="Saif S."/>
            <person name="Shea T."/>
            <person name="Sisk P."/>
            <person name="Sykes S."/>
            <person name="Wortman J."/>
            <person name="Nusbaum C."/>
            <person name="Birren B."/>
        </authorList>
    </citation>
    <scope>NUCLEOTIDE SEQUENCE [LARGE SCALE GENOMIC DNA]</scope>
    <source>
        <strain evidence="6 7">Ver097</strain>
    </source>
</reference>
<feature type="binding site" evidence="5">
    <location>
        <position position="93"/>
    </location>
    <ligand>
        <name>S-adenosyl-L-methionine</name>
        <dbReference type="ChEBI" id="CHEBI:59789"/>
    </ligand>
</feature>
<dbReference type="AlphaFoldDB" id="A0A072REG6"/>
<keyword evidence="2 5" id="KW-0808">Transferase</keyword>
<dbReference type="STRING" id="1293911.H710_00483"/>
<dbReference type="GO" id="GO:0061542">
    <property type="term" value="F:3-demethylubiquinol 3-O-methyltransferase activity"/>
    <property type="evidence" value="ECO:0007669"/>
    <property type="project" value="UniProtKB-UniRule"/>
</dbReference>
<name>A0A072REG6_BARBA</name>
<dbReference type="Pfam" id="PF13489">
    <property type="entry name" value="Methyltransf_23"/>
    <property type="match status" value="1"/>
</dbReference>
<evidence type="ECO:0000256" key="5">
    <source>
        <dbReference type="HAMAP-Rule" id="MF_00472"/>
    </source>
</evidence>
<evidence type="ECO:0000313" key="6">
    <source>
        <dbReference type="EMBL" id="KEG19889.1"/>
    </source>
</evidence>
<evidence type="ECO:0000256" key="3">
    <source>
        <dbReference type="ARBA" id="ARBA00022688"/>
    </source>
</evidence>
<dbReference type="PANTHER" id="PTHR43464">
    <property type="entry name" value="METHYLTRANSFERASE"/>
    <property type="match status" value="1"/>
</dbReference>
<dbReference type="GO" id="GO:0102208">
    <property type="term" value="F:2-polyprenyl-6-hydroxyphenol methylase activity"/>
    <property type="evidence" value="ECO:0007669"/>
    <property type="project" value="UniProtKB-EC"/>
</dbReference>
<dbReference type="GO" id="GO:0010420">
    <property type="term" value="F:polyprenyldihydroxybenzoate methyltransferase activity"/>
    <property type="evidence" value="ECO:0007669"/>
    <property type="project" value="InterPro"/>
</dbReference>
<comment type="similarity">
    <text evidence="5">Belongs to the methyltransferase superfamily. UbiG/COQ3 family.</text>
</comment>
<keyword evidence="1 5" id="KW-0489">Methyltransferase</keyword>
<feature type="binding site" evidence="5">
    <location>
        <position position="41"/>
    </location>
    <ligand>
        <name>S-adenosyl-L-methionine</name>
        <dbReference type="ChEBI" id="CHEBI:59789"/>
    </ligand>
</feature>
<keyword evidence="4 5" id="KW-0949">S-adenosyl-L-methionine</keyword>
<accession>A0A072REG6</accession>
<comment type="pathway">
    <text evidence="5">Cofactor biosynthesis; ubiquinone biosynthesis.</text>
</comment>
<evidence type="ECO:0000256" key="1">
    <source>
        <dbReference type="ARBA" id="ARBA00022603"/>
    </source>
</evidence>
<evidence type="ECO:0000313" key="7">
    <source>
        <dbReference type="Proteomes" id="UP000031740"/>
    </source>
</evidence>
<dbReference type="PATRIC" id="fig|1293911.3.peg.506"/>
<proteinExistence type="inferred from homology"/>
<evidence type="ECO:0000256" key="2">
    <source>
        <dbReference type="ARBA" id="ARBA00022679"/>
    </source>
</evidence>
<dbReference type="Gene3D" id="3.40.50.150">
    <property type="entry name" value="Vaccinia Virus protein VP39"/>
    <property type="match status" value="1"/>
</dbReference>
<keyword evidence="6" id="KW-0830">Ubiquinone</keyword>
<dbReference type="NCBIfam" id="TIGR01983">
    <property type="entry name" value="UbiG"/>
    <property type="match status" value="1"/>
</dbReference>
<dbReference type="SUPFAM" id="SSF53335">
    <property type="entry name" value="S-adenosyl-L-methionine-dependent methyltransferases"/>
    <property type="match status" value="1"/>
</dbReference>
<organism evidence="6 7">
    <name type="scientific">Bartonella bacilliformis Ver097</name>
    <dbReference type="NCBI Taxonomy" id="1293911"/>
    <lineage>
        <taxon>Bacteria</taxon>
        <taxon>Pseudomonadati</taxon>
        <taxon>Pseudomonadota</taxon>
        <taxon>Alphaproteobacteria</taxon>
        <taxon>Hyphomicrobiales</taxon>
        <taxon>Bartonellaceae</taxon>
        <taxon>Bartonella</taxon>
    </lineage>
</organism>
<dbReference type="InterPro" id="IPR010233">
    <property type="entry name" value="UbiG_MeTrfase"/>
</dbReference>
<dbReference type="EC" id="2.1.1.64" evidence="5"/>
<dbReference type="HOGENOM" id="CLU_042432_0_0_5"/>
<keyword evidence="3 5" id="KW-0831">Ubiquinone biosynthesis</keyword>
<dbReference type="PANTHER" id="PTHR43464:SF19">
    <property type="entry name" value="UBIQUINONE BIOSYNTHESIS O-METHYLTRANSFERASE, MITOCHONDRIAL"/>
    <property type="match status" value="1"/>
</dbReference>
<feature type="binding site" evidence="5">
    <location>
        <position position="136"/>
    </location>
    <ligand>
        <name>S-adenosyl-L-methionine</name>
        <dbReference type="ChEBI" id="CHEBI:59789"/>
    </ligand>
</feature>